<feature type="compositionally biased region" description="Polar residues" evidence="2">
    <location>
        <begin position="419"/>
        <end position="451"/>
    </location>
</feature>
<sequence length="524" mass="57578">MADSPYQELRFGFESARLRLGSASLSPLLSSPSTRRLSIGSAGRPSRRGRDNAPAAARQLSWMSLQGWLADADEATSARAIKGGLEPEQAVAWELFTPIQRILFVAVISVAAAESKKNRLVSQLKKSVEFRDQVLSNMQQKLDSLCAQISNIKDHSGTVTPVMSPMKNIELQSNEEFGCAKIKFVDCGCWLCDQHRDLSDGLVGNNDMKGSNGYEMLQYKMSLDHVVAEQEERRMSDLSDMASSVTSAADFQLNSLAIEQDIHNLRRDCQEKDGTIRELTSLLHSSETAGSKRIAELEDVIRRKNSIITRLKRDMAVLEQKVVHHARLRRSSYSSSSDDADFADPLPKVPHMADNLLYDMDSTTSPSSSDSDSSSPVNRACAPVSRTPEIAKTLETSSQSFKSASIGQKSVPEKVSISMVEQPSSRRTSVSPLKEITMNSRHLRSVSTKSRPVSPRWQPLSPRSQPASPLSPFSKRPQPASPSSRPASPLSPLPKKSQPASSIKNPVHHKLQGQGSYQLVGIQK</sequence>
<organism evidence="3 4">
    <name type="scientific">Rosa chinensis</name>
    <name type="common">China rose</name>
    <dbReference type="NCBI Taxonomy" id="74649"/>
    <lineage>
        <taxon>Eukaryota</taxon>
        <taxon>Viridiplantae</taxon>
        <taxon>Streptophyta</taxon>
        <taxon>Embryophyta</taxon>
        <taxon>Tracheophyta</taxon>
        <taxon>Spermatophyta</taxon>
        <taxon>Magnoliopsida</taxon>
        <taxon>eudicotyledons</taxon>
        <taxon>Gunneridae</taxon>
        <taxon>Pentapetalae</taxon>
        <taxon>rosids</taxon>
        <taxon>fabids</taxon>
        <taxon>Rosales</taxon>
        <taxon>Rosaceae</taxon>
        <taxon>Rosoideae</taxon>
        <taxon>Rosoideae incertae sedis</taxon>
        <taxon>Rosa</taxon>
    </lineage>
</organism>
<dbReference type="AlphaFoldDB" id="A0A2P6QM07"/>
<evidence type="ECO:0000313" key="4">
    <source>
        <dbReference type="Proteomes" id="UP000238479"/>
    </source>
</evidence>
<feature type="coiled-coil region" evidence="1">
    <location>
        <begin position="294"/>
        <end position="321"/>
    </location>
</feature>
<feature type="compositionally biased region" description="Polar residues" evidence="2">
    <location>
        <begin position="394"/>
        <end position="408"/>
    </location>
</feature>
<proteinExistence type="predicted"/>
<dbReference type="OMA" id="SYMSDWC"/>
<evidence type="ECO:0000313" key="3">
    <source>
        <dbReference type="EMBL" id="PRQ35194.1"/>
    </source>
</evidence>
<gene>
    <name evidence="3" type="ORF">RchiOBHm_Chr5g0077351</name>
</gene>
<dbReference type="OrthoDB" id="1894403at2759"/>
<feature type="compositionally biased region" description="Low complexity" evidence="2">
    <location>
        <begin position="474"/>
        <end position="502"/>
    </location>
</feature>
<evidence type="ECO:0000256" key="1">
    <source>
        <dbReference type="SAM" id="Coils"/>
    </source>
</evidence>
<keyword evidence="4" id="KW-1185">Reference proteome</keyword>
<evidence type="ECO:0000256" key="2">
    <source>
        <dbReference type="SAM" id="MobiDB-lite"/>
    </source>
</evidence>
<name>A0A2P6QM07_ROSCH</name>
<dbReference type="Gramene" id="PRQ35194">
    <property type="protein sequence ID" value="PRQ35194"/>
    <property type="gene ID" value="RchiOBHm_Chr5g0077351"/>
</dbReference>
<dbReference type="Proteomes" id="UP000238479">
    <property type="component" value="Chromosome 5"/>
</dbReference>
<protein>
    <submittedName>
        <fullName evidence="3">Uncharacterized protein</fullName>
    </submittedName>
</protein>
<feature type="region of interest" description="Disordered" evidence="2">
    <location>
        <begin position="30"/>
        <end position="55"/>
    </location>
</feature>
<accession>A0A2P6QM07</accession>
<dbReference type="STRING" id="74649.A0A2P6QM07"/>
<reference evidence="3 4" key="1">
    <citation type="journal article" date="2018" name="Nat. Genet.">
        <title>The Rosa genome provides new insights in the design of modern roses.</title>
        <authorList>
            <person name="Bendahmane M."/>
        </authorList>
    </citation>
    <scope>NUCLEOTIDE SEQUENCE [LARGE SCALE GENOMIC DNA]</scope>
    <source>
        <strain evidence="4">cv. Old Blush</strain>
    </source>
</reference>
<dbReference type="PANTHER" id="PTHR35507">
    <property type="entry name" value="OS09G0488600 PROTEIN"/>
    <property type="match status" value="1"/>
</dbReference>
<keyword evidence="1" id="KW-0175">Coiled coil</keyword>
<dbReference type="PANTHER" id="PTHR35507:SF1">
    <property type="entry name" value="TMF_TATA_BD DOMAIN-CONTAINING PROTEIN"/>
    <property type="match status" value="1"/>
</dbReference>
<feature type="region of interest" description="Disordered" evidence="2">
    <location>
        <begin position="328"/>
        <end position="524"/>
    </location>
</feature>
<comment type="caution">
    <text evidence="3">The sequence shown here is derived from an EMBL/GenBank/DDBJ whole genome shotgun (WGS) entry which is preliminary data.</text>
</comment>
<dbReference type="EMBL" id="PDCK01000043">
    <property type="protein sequence ID" value="PRQ35194.1"/>
    <property type="molecule type" value="Genomic_DNA"/>
</dbReference>
<feature type="compositionally biased region" description="Low complexity" evidence="2">
    <location>
        <begin position="361"/>
        <end position="376"/>
    </location>
</feature>